<comment type="function">
    <text evidence="14">The intein is an endonuclease.</text>
</comment>
<dbReference type="PROSITE" id="PS50943">
    <property type="entry name" value="HTH_CROC1"/>
    <property type="match status" value="1"/>
</dbReference>
<evidence type="ECO:0000259" key="19">
    <source>
        <dbReference type="PROSITE" id="PS50943"/>
    </source>
</evidence>
<dbReference type="Pfam" id="PF00772">
    <property type="entry name" value="DnaB"/>
    <property type="match status" value="1"/>
</dbReference>
<dbReference type="FunFam" id="1.10.860.10:FF:000001">
    <property type="entry name" value="Replicative DNA helicase"/>
    <property type="match status" value="1"/>
</dbReference>
<dbReference type="GO" id="GO:0003677">
    <property type="term" value="F:DNA binding"/>
    <property type="evidence" value="ECO:0007669"/>
    <property type="project" value="UniProtKB-UniRule"/>
</dbReference>
<comment type="catalytic activity">
    <reaction evidence="15 17">
        <text>ATP + H2O = ADP + phosphate + H(+)</text>
        <dbReference type="Rhea" id="RHEA:13065"/>
        <dbReference type="ChEBI" id="CHEBI:15377"/>
        <dbReference type="ChEBI" id="CHEBI:15378"/>
        <dbReference type="ChEBI" id="CHEBI:30616"/>
        <dbReference type="ChEBI" id="CHEBI:43474"/>
        <dbReference type="ChEBI" id="CHEBI:456216"/>
        <dbReference type="EC" id="5.6.2.3"/>
    </reaction>
</comment>
<keyword evidence="12" id="KW-0413">Isomerase</keyword>
<dbReference type="Gene3D" id="1.10.860.10">
    <property type="entry name" value="DNAb Helicase, Chain A"/>
    <property type="match status" value="1"/>
</dbReference>
<dbReference type="SUPFAM" id="SSF48024">
    <property type="entry name" value="N-terminal domain of DnaB helicase"/>
    <property type="match status" value="1"/>
</dbReference>
<dbReference type="PROSITE" id="PS51199">
    <property type="entry name" value="SF4_HELICASE"/>
    <property type="match status" value="3"/>
</dbReference>
<dbReference type="Pfam" id="PF14528">
    <property type="entry name" value="LAGLIDADG_3"/>
    <property type="match status" value="2"/>
</dbReference>
<feature type="domain" description="DOD-type homing endonuclease" evidence="18">
    <location>
        <begin position="1010"/>
        <end position="1153"/>
    </location>
</feature>
<feature type="domain" description="DOD-type homing endonuclease" evidence="18">
    <location>
        <begin position="485"/>
        <end position="562"/>
    </location>
</feature>
<keyword evidence="2 17" id="KW-0639">Primosome</keyword>
<feature type="domain" description="SF4 helicase" evidence="20">
    <location>
        <begin position="733"/>
        <end position="900"/>
    </location>
</feature>
<evidence type="ECO:0000256" key="12">
    <source>
        <dbReference type="ARBA" id="ARBA00023235"/>
    </source>
</evidence>
<evidence type="ECO:0000259" key="18">
    <source>
        <dbReference type="PROSITE" id="PS50819"/>
    </source>
</evidence>
<dbReference type="PRINTS" id="PR00379">
    <property type="entry name" value="INTEIN"/>
</dbReference>
<keyword evidence="10" id="KW-0651">Protein splicing</keyword>
<dbReference type="Gene3D" id="3.10.28.10">
    <property type="entry name" value="Homing endonucleases"/>
    <property type="match status" value="2"/>
</dbReference>
<dbReference type="InterPro" id="IPR016136">
    <property type="entry name" value="DNA_helicase_N/primase_C"/>
</dbReference>
<dbReference type="InterPro" id="IPR036844">
    <property type="entry name" value="Hint_dom_sf"/>
</dbReference>
<dbReference type="SMART" id="SM00305">
    <property type="entry name" value="HintC"/>
    <property type="match status" value="2"/>
</dbReference>
<dbReference type="InterPro" id="IPR010982">
    <property type="entry name" value="Lambda_DNA-bd_dom_sf"/>
</dbReference>
<keyword evidence="22" id="KW-1185">Reference proteome</keyword>
<evidence type="ECO:0000259" key="20">
    <source>
        <dbReference type="PROSITE" id="PS51199"/>
    </source>
</evidence>
<evidence type="ECO:0000256" key="2">
    <source>
        <dbReference type="ARBA" id="ARBA00022515"/>
    </source>
</evidence>
<dbReference type="InterPro" id="IPR007692">
    <property type="entry name" value="DNA_helicase_DnaB"/>
</dbReference>
<dbReference type="GO" id="GO:0005524">
    <property type="term" value="F:ATP binding"/>
    <property type="evidence" value="ECO:0007669"/>
    <property type="project" value="UniProtKB-UniRule"/>
</dbReference>
<dbReference type="Gene3D" id="3.40.50.300">
    <property type="entry name" value="P-loop containing nucleotide triphosphate hydrolases"/>
    <property type="match status" value="3"/>
</dbReference>
<evidence type="ECO:0000256" key="3">
    <source>
        <dbReference type="ARBA" id="ARBA00022705"/>
    </source>
</evidence>
<dbReference type="InterPro" id="IPR007693">
    <property type="entry name" value="DNA_helicase_DnaB-like_N"/>
</dbReference>
<sequence>MQDQPPADQETAALKLPPHSLEAEQSVLGGLMLDNQAWDGISDRLVADDFYRYEHRLVFNVMIHLAESGQPMDVVTLSEALEDRDQLDTVGGLAFLAELARNTPSASNIRAYADIVRERATLRKLIRAANQIAEGAFAPQGRPADELLNEAERLVFQIAEERPKTGGPIGMSDLLTKAVDRIDELFNLKGQMTGLSSGFRDLDEMTSGLQPSDLVIIAGRPSMGKCLMSGSRLVDPDTGALVTIDKLVARQQAPLLTLTDDFKLKQSHASAFVDDGEKPVFRVRTATGREVATTLTHPFLTGDGWQPLEKIAVGERIAVPREIPVFGQEAMPEHQVKMLAFMLADGGTTQTCPMFTNHSTELRAEFTQAVSHFPGVTCRLVENADKAAGRAPVLRVSRDAARFHPLRERFSQTLRETLTAKRMTGEALAAWLNVSKAAVSAWCNGNAVPAQATYMRLCETLNMPLASDNAEFDYSAVAKNAPNPVRQFLEAHGVWAKKAQHKRMPECIFRLPKQPLALFLNRLFACDGSAFVEANGQGRISYASSSRELIRDVQHLLLRFGILSKIREKQHRYANLRQSPWELEILDQASQKRFIQDVGIYSKEQALESVSACLNTKRMHSNRDSLPKSVNRYVLARKGERSWCELFAQSGDPLPVGYNPHLSGRSERCLSRHRTAEFARLLEGDAYLENLATSDVYWDEVVAIEPLGMQQVYDLTVDDTHNFVAEDICVHNTTFAMNLVEHAVISSDKPVMVFSMEMPAESLMLRMLSSLGRIDQTRVRTGQLEDEDWPRLTSAVNLLKDKQLFIDDTAALSPNEMRSRIRRVVREHGNMAMIMIDYLQLMQISGFSENRTGEISEISRSLKGLAKEFNCPVVALSQLNRSLEQRPNKRPVMSDLRECVTGDTLVTLETGERAPISELVGQTPNVISMAESGKLQPAKTDLIWSVGVKPVFEVTLASGRRVRCTGEHRLKALWGWKTVASLETGDRLAISRQLAEPDNPSVWDEHAIILMAHLLGDGSYVKGQPMRYTTASEANSEAVTQAATQFGSTVTRHTGRGNWHQLVIAGNGNRWHASGVAAWLKSLGVFGQRSADKHIPRELFKLSNDQIALFLRHLWATDGSITTDANQRTRIYFSTVSRRLIDDVAALLLRFGIVARIRRVVSGEGGGWYTADISGLEQQRRYAEYIGAFGHQKEAMDNWLASAVANSNTNIDTLPQEVFEYVKQEMGAKGISQRKMASMRNTAYGGSAHFSYSPSRKTLSHYADLLENQALKQIATSDLFWDKVVEVRACGEEEVFDLTVPGNACWLANDIVSHNSGAIEQDADVIAFVYRDEVYNPDNPDNQGIAELIIGKQRNGPIGTVHMAFIGRYTRFEDLAPDSYGEAFGD</sequence>
<dbReference type="Pfam" id="PF14890">
    <property type="entry name" value="Intein_splicing"/>
    <property type="match status" value="1"/>
</dbReference>
<evidence type="ECO:0000256" key="15">
    <source>
        <dbReference type="ARBA" id="ARBA00048954"/>
    </source>
</evidence>
<comment type="similarity">
    <text evidence="1 17">Belongs to the helicase family. DnaB subfamily.</text>
</comment>
<evidence type="ECO:0000256" key="9">
    <source>
        <dbReference type="ARBA" id="ARBA00022840"/>
    </source>
</evidence>
<dbReference type="GO" id="GO:0005829">
    <property type="term" value="C:cytosol"/>
    <property type="evidence" value="ECO:0007669"/>
    <property type="project" value="TreeGrafter"/>
</dbReference>
<dbReference type="SUPFAM" id="SSF51294">
    <property type="entry name" value="Hedgehog/intein (Hint) domain"/>
    <property type="match status" value="2"/>
</dbReference>
<dbReference type="InterPro" id="IPR006142">
    <property type="entry name" value="INTEIN"/>
</dbReference>
<accession>A0A1H9VN02</accession>
<dbReference type="STRING" id="416874.SAMN04487958_11028"/>
<keyword evidence="9 17" id="KW-0067">ATP-binding</keyword>
<dbReference type="InterPro" id="IPR004042">
    <property type="entry name" value="Intein_endonuc_central"/>
</dbReference>
<dbReference type="SUPFAM" id="SSF47413">
    <property type="entry name" value="lambda repressor-like DNA-binding domains"/>
    <property type="match status" value="1"/>
</dbReference>
<dbReference type="NCBIfam" id="TIGR01445">
    <property type="entry name" value="intein_Nterm"/>
    <property type="match status" value="2"/>
</dbReference>
<evidence type="ECO:0000256" key="16">
    <source>
        <dbReference type="NCBIfam" id="TIGR00665"/>
    </source>
</evidence>
<dbReference type="InterPro" id="IPR003586">
    <property type="entry name" value="Hint_dom_C"/>
</dbReference>
<dbReference type="InterPro" id="IPR001387">
    <property type="entry name" value="Cro/C1-type_HTH"/>
</dbReference>
<dbReference type="NCBIfam" id="TIGR00665">
    <property type="entry name" value="DnaB"/>
    <property type="match status" value="1"/>
</dbReference>
<dbReference type="SMART" id="SM00530">
    <property type="entry name" value="HTH_XRE"/>
    <property type="match status" value="1"/>
</dbReference>
<evidence type="ECO:0000256" key="17">
    <source>
        <dbReference type="RuleBase" id="RU362085"/>
    </source>
</evidence>
<evidence type="ECO:0000256" key="4">
    <source>
        <dbReference type="ARBA" id="ARBA00022737"/>
    </source>
</evidence>
<dbReference type="SMART" id="SM00306">
    <property type="entry name" value="HintN"/>
    <property type="match status" value="2"/>
</dbReference>
<dbReference type="EC" id="5.6.2.3" evidence="16 17"/>
<keyword evidence="7 17" id="KW-0347">Helicase</keyword>
<dbReference type="InterPro" id="IPR006141">
    <property type="entry name" value="Intein_N"/>
</dbReference>
<evidence type="ECO:0000256" key="7">
    <source>
        <dbReference type="ARBA" id="ARBA00022806"/>
    </source>
</evidence>
<feature type="domain" description="HTH cro/C1-type" evidence="19">
    <location>
        <begin position="414"/>
        <end position="469"/>
    </location>
</feature>
<dbReference type="RefSeq" id="WP_092828992.1">
    <property type="nucleotide sequence ID" value="NZ_FOGS01000010.1"/>
</dbReference>
<dbReference type="InterPro" id="IPR007694">
    <property type="entry name" value="DNA_helicase_DnaB-like_C"/>
</dbReference>
<dbReference type="GO" id="GO:0016887">
    <property type="term" value="F:ATP hydrolysis activity"/>
    <property type="evidence" value="ECO:0007669"/>
    <property type="project" value="RHEA"/>
</dbReference>
<keyword evidence="11 17" id="KW-0238">DNA-binding</keyword>
<keyword evidence="3 17" id="KW-0235">DNA replication</keyword>
<evidence type="ECO:0000256" key="6">
    <source>
        <dbReference type="ARBA" id="ARBA00022801"/>
    </source>
</evidence>
<dbReference type="GO" id="GO:0016539">
    <property type="term" value="P:intein-mediated protein splicing"/>
    <property type="evidence" value="ECO:0007669"/>
    <property type="project" value="InterPro"/>
</dbReference>
<dbReference type="NCBIfam" id="TIGR01443">
    <property type="entry name" value="intein_Cterm"/>
    <property type="match status" value="2"/>
</dbReference>
<dbReference type="InterPro" id="IPR030934">
    <property type="entry name" value="Intein_C"/>
</dbReference>
<dbReference type="PROSITE" id="PS50818">
    <property type="entry name" value="INTEIN_C_TER"/>
    <property type="match status" value="2"/>
</dbReference>
<dbReference type="GO" id="GO:0006269">
    <property type="term" value="P:DNA replication, synthesis of primer"/>
    <property type="evidence" value="ECO:0007669"/>
    <property type="project" value="UniProtKB-UniRule"/>
</dbReference>
<feature type="domain" description="SF4 helicase" evidence="20">
    <location>
        <begin position="1318"/>
        <end position="1379"/>
    </location>
</feature>
<dbReference type="PANTHER" id="PTHR30153">
    <property type="entry name" value="REPLICATIVE DNA HELICASE DNAB"/>
    <property type="match status" value="1"/>
</dbReference>
<evidence type="ECO:0000256" key="5">
    <source>
        <dbReference type="ARBA" id="ARBA00022741"/>
    </source>
</evidence>
<evidence type="ECO:0000313" key="21">
    <source>
        <dbReference type="EMBL" id="SES23085.1"/>
    </source>
</evidence>
<dbReference type="InterPro" id="IPR036185">
    <property type="entry name" value="DNA_heli_DnaB-like_N_sf"/>
</dbReference>
<name>A0A1H9VN02_9GAMM</name>
<dbReference type="InterPro" id="IPR027434">
    <property type="entry name" value="Homing_endonucl"/>
</dbReference>
<keyword evidence="4" id="KW-0677">Repeat</keyword>
<evidence type="ECO:0000313" key="22">
    <source>
        <dbReference type="Proteomes" id="UP000198505"/>
    </source>
</evidence>
<dbReference type="PROSITE" id="PS50817">
    <property type="entry name" value="INTEIN_N_TER"/>
    <property type="match status" value="2"/>
</dbReference>
<dbReference type="EMBL" id="FOGS01000010">
    <property type="protein sequence ID" value="SES23085.1"/>
    <property type="molecule type" value="Genomic_DNA"/>
</dbReference>
<dbReference type="InterPro" id="IPR003587">
    <property type="entry name" value="Hint_dom_N"/>
</dbReference>
<dbReference type="Proteomes" id="UP000198505">
    <property type="component" value="Unassembled WGS sequence"/>
</dbReference>
<dbReference type="GO" id="GO:1990077">
    <property type="term" value="C:primosome complex"/>
    <property type="evidence" value="ECO:0007669"/>
    <property type="project" value="UniProtKB-UniRule"/>
</dbReference>
<proteinExistence type="inferred from homology"/>
<gene>
    <name evidence="21" type="ORF">SAMN04487958_11028</name>
</gene>
<evidence type="ECO:0000256" key="13">
    <source>
        <dbReference type="ARBA" id="ARBA00044932"/>
    </source>
</evidence>
<dbReference type="GO" id="GO:0043139">
    <property type="term" value="F:5'-3' DNA helicase activity"/>
    <property type="evidence" value="ECO:0007669"/>
    <property type="project" value="UniProtKB-EC"/>
</dbReference>
<dbReference type="GO" id="GO:0004519">
    <property type="term" value="F:endonuclease activity"/>
    <property type="evidence" value="ECO:0007669"/>
    <property type="project" value="InterPro"/>
</dbReference>
<keyword evidence="6 17" id="KW-0378">Hydrolase</keyword>
<keyword evidence="8" id="KW-0068">Autocatalytic cleavage</keyword>
<protein>
    <recommendedName>
        <fullName evidence="16 17">Replicative DNA helicase</fullName>
        <ecNumber evidence="16 17">5.6.2.3</ecNumber>
    </recommendedName>
</protein>
<dbReference type="InterPro" id="IPR027417">
    <property type="entry name" value="P-loop_NTPase"/>
</dbReference>
<dbReference type="Gene3D" id="1.10.260.40">
    <property type="entry name" value="lambda repressor-like DNA-binding domains"/>
    <property type="match status" value="1"/>
</dbReference>
<dbReference type="CDD" id="cd00081">
    <property type="entry name" value="Hint"/>
    <property type="match status" value="3"/>
</dbReference>
<dbReference type="SUPFAM" id="SSF55608">
    <property type="entry name" value="Homing endonucleases"/>
    <property type="match status" value="2"/>
</dbReference>
<evidence type="ECO:0000256" key="1">
    <source>
        <dbReference type="ARBA" id="ARBA00008428"/>
    </source>
</evidence>
<feature type="domain" description="SF4 helicase" evidence="20">
    <location>
        <begin position="188"/>
        <end position="225"/>
    </location>
</feature>
<organism evidence="21 22">
    <name type="scientific">Vreelandella subterranea</name>
    <dbReference type="NCBI Taxonomy" id="416874"/>
    <lineage>
        <taxon>Bacteria</taxon>
        <taxon>Pseudomonadati</taxon>
        <taxon>Pseudomonadota</taxon>
        <taxon>Gammaproteobacteria</taxon>
        <taxon>Oceanospirillales</taxon>
        <taxon>Halomonadaceae</taxon>
        <taxon>Vreelandella</taxon>
    </lineage>
</organism>
<evidence type="ECO:0000256" key="8">
    <source>
        <dbReference type="ARBA" id="ARBA00022813"/>
    </source>
</evidence>
<dbReference type="SUPFAM" id="SSF52540">
    <property type="entry name" value="P-loop containing nucleoside triphosphate hydrolases"/>
    <property type="match status" value="2"/>
</dbReference>
<dbReference type="PROSITE" id="PS50819">
    <property type="entry name" value="INTEIN_ENDONUCLEASE"/>
    <property type="match status" value="2"/>
</dbReference>
<dbReference type="CDD" id="cd00093">
    <property type="entry name" value="HTH_XRE"/>
    <property type="match status" value="1"/>
</dbReference>
<evidence type="ECO:0000256" key="11">
    <source>
        <dbReference type="ARBA" id="ARBA00023125"/>
    </source>
</evidence>
<comment type="function">
    <text evidence="13 17">The main replicative DNA helicase, it participates in initiation and elongation during chromosome replication. Travels ahead of the DNA replisome, separating dsDNA into templates for DNA synthesis. A processive ATP-dependent 5'-3' DNA helicase it has DNA-dependent ATPase activity.</text>
</comment>
<keyword evidence="5 17" id="KW-0547">Nucleotide-binding</keyword>
<dbReference type="Pfam" id="PF03796">
    <property type="entry name" value="DnaB_C"/>
    <property type="match status" value="2"/>
</dbReference>
<reference evidence="22" key="1">
    <citation type="submission" date="2016-10" db="EMBL/GenBank/DDBJ databases">
        <authorList>
            <person name="Varghese N."/>
            <person name="Submissions S."/>
        </authorList>
    </citation>
    <scope>NUCLEOTIDE SEQUENCE [LARGE SCALE GENOMIC DNA]</scope>
    <source>
        <strain evidence="22">CGMCC 1.6495</strain>
    </source>
</reference>
<dbReference type="PANTHER" id="PTHR30153:SF2">
    <property type="entry name" value="REPLICATIVE DNA HELICASE"/>
    <property type="match status" value="1"/>
</dbReference>
<dbReference type="Gene3D" id="2.170.16.10">
    <property type="entry name" value="Hedgehog/Intein (Hint) domain"/>
    <property type="match status" value="4"/>
</dbReference>
<evidence type="ECO:0000256" key="10">
    <source>
        <dbReference type="ARBA" id="ARBA00023000"/>
    </source>
</evidence>
<dbReference type="InterPro" id="IPR004860">
    <property type="entry name" value="LAGLIDADG_dom"/>
</dbReference>
<evidence type="ECO:0000256" key="14">
    <source>
        <dbReference type="ARBA" id="ARBA00044940"/>
    </source>
</evidence>